<evidence type="ECO:0000256" key="1">
    <source>
        <dbReference type="SAM" id="MobiDB-lite"/>
    </source>
</evidence>
<dbReference type="Proteomes" id="UP000469950">
    <property type="component" value="Unassembled WGS sequence"/>
</dbReference>
<reference evidence="2 3" key="1">
    <citation type="submission" date="2019-10" db="EMBL/GenBank/DDBJ databases">
        <title>Draft genome sequence of Marinobacter hydrocarbonoclasticus NCT7M from the microbiome of the marine copepod.</title>
        <authorList>
            <person name="Nuttall R."/>
            <person name="Sharma G."/>
            <person name="Moisander P."/>
        </authorList>
    </citation>
    <scope>NUCLEOTIDE SEQUENCE [LARGE SCALE GENOMIC DNA]</scope>
    <source>
        <strain evidence="2 3">NCT7M</strain>
    </source>
</reference>
<feature type="region of interest" description="Disordered" evidence="1">
    <location>
        <begin position="18"/>
        <end position="41"/>
    </location>
</feature>
<sequence>MSANRVKFWRFCVGFSEPERLNPELPPGSMASEGKTDNRIS</sequence>
<organism evidence="2 3">
    <name type="scientific">Marinobacter nauticus</name>
    <name type="common">Marinobacter hydrocarbonoclasticus</name>
    <name type="synonym">Marinobacter aquaeolei</name>
    <dbReference type="NCBI Taxonomy" id="2743"/>
    <lineage>
        <taxon>Bacteria</taxon>
        <taxon>Pseudomonadati</taxon>
        <taxon>Pseudomonadota</taxon>
        <taxon>Gammaproteobacteria</taxon>
        <taxon>Pseudomonadales</taxon>
        <taxon>Marinobacteraceae</taxon>
        <taxon>Marinobacter</taxon>
    </lineage>
</organism>
<protein>
    <submittedName>
        <fullName evidence="2">Uncharacterized protein</fullName>
    </submittedName>
</protein>
<evidence type="ECO:0000313" key="2">
    <source>
        <dbReference type="EMBL" id="KAE8544947.1"/>
    </source>
</evidence>
<comment type="caution">
    <text evidence="2">The sequence shown here is derived from an EMBL/GenBank/DDBJ whole genome shotgun (WGS) entry which is preliminary data.</text>
</comment>
<gene>
    <name evidence="2" type="ORF">F6453_2777</name>
</gene>
<name>A0A833JN70_MARNT</name>
<dbReference type="EMBL" id="WBMP01000012">
    <property type="protein sequence ID" value="KAE8544947.1"/>
    <property type="molecule type" value="Genomic_DNA"/>
</dbReference>
<evidence type="ECO:0000313" key="3">
    <source>
        <dbReference type="Proteomes" id="UP000469950"/>
    </source>
</evidence>
<accession>A0A833JN70</accession>
<dbReference type="AlphaFoldDB" id="A0A833JN70"/>
<proteinExistence type="predicted"/>